<dbReference type="EMBL" id="KB308736">
    <property type="protein sequence ID" value="ELT96730.1"/>
    <property type="molecule type" value="Genomic_DNA"/>
</dbReference>
<dbReference type="AlphaFoldDB" id="R7U0K8"/>
<dbReference type="GO" id="GO:0005654">
    <property type="term" value="C:nucleoplasm"/>
    <property type="evidence" value="ECO:0007669"/>
    <property type="project" value="TreeGrafter"/>
</dbReference>
<protein>
    <recommendedName>
        <fullName evidence="2">U1-type domain-containing protein</fullName>
    </recommendedName>
</protein>
<feature type="compositionally biased region" description="Basic and acidic residues" evidence="1">
    <location>
        <begin position="38"/>
        <end position="50"/>
    </location>
</feature>
<dbReference type="SUPFAM" id="SSF57667">
    <property type="entry name" value="beta-beta-alpha zinc fingers"/>
    <property type="match status" value="1"/>
</dbReference>
<proteinExistence type="predicted"/>
<dbReference type="InterPro" id="IPR003604">
    <property type="entry name" value="Matrin/U1-like-C_Znf_C2H2"/>
</dbReference>
<feature type="region of interest" description="Disordered" evidence="1">
    <location>
        <begin position="38"/>
        <end position="63"/>
    </location>
</feature>
<dbReference type="HOGENOM" id="CLU_1227438_0_0_1"/>
<dbReference type="EnsemblMetazoa" id="CapteT37747">
    <property type="protein sequence ID" value="CapteP37747"/>
    <property type="gene ID" value="CapteG37747"/>
</dbReference>
<dbReference type="InterPro" id="IPR036236">
    <property type="entry name" value="Znf_C2H2_sf"/>
</dbReference>
<evidence type="ECO:0000259" key="2">
    <source>
        <dbReference type="SMART" id="SM00451"/>
    </source>
</evidence>
<evidence type="ECO:0000313" key="5">
    <source>
        <dbReference type="Proteomes" id="UP000014760"/>
    </source>
</evidence>
<evidence type="ECO:0000313" key="3">
    <source>
        <dbReference type="EMBL" id="ELT96730.1"/>
    </source>
</evidence>
<feature type="domain" description="U1-type" evidence="2">
    <location>
        <begin position="157"/>
        <end position="191"/>
    </location>
</feature>
<dbReference type="Proteomes" id="UP000014760">
    <property type="component" value="Unassembled WGS sequence"/>
</dbReference>
<dbReference type="SMART" id="SM00451">
    <property type="entry name" value="ZnF_U1"/>
    <property type="match status" value="2"/>
</dbReference>
<evidence type="ECO:0000256" key="1">
    <source>
        <dbReference type="SAM" id="MobiDB-lite"/>
    </source>
</evidence>
<feature type="non-terminal residue" evidence="3">
    <location>
        <position position="226"/>
    </location>
</feature>
<dbReference type="GO" id="GO:0045893">
    <property type="term" value="P:positive regulation of DNA-templated transcription"/>
    <property type="evidence" value="ECO:0007669"/>
    <property type="project" value="TreeGrafter"/>
</dbReference>
<gene>
    <name evidence="3" type="ORF">CAPTEDRAFT_37747</name>
</gene>
<dbReference type="GO" id="GO:0008270">
    <property type="term" value="F:zinc ion binding"/>
    <property type="evidence" value="ECO:0007669"/>
    <property type="project" value="InterPro"/>
</dbReference>
<evidence type="ECO:0000313" key="4">
    <source>
        <dbReference type="EnsemblMetazoa" id="CapteP37747"/>
    </source>
</evidence>
<dbReference type="InterPro" id="IPR055309">
    <property type="entry name" value="Znf318-like"/>
</dbReference>
<accession>R7U0K8</accession>
<feature type="domain" description="U1-type" evidence="2">
    <location>
        <begin position="88"/>
        <end position="122"/>
    </location>
</feature>
<dbReference type="EMBL" id="AMQN01011175">
    <property type="status" value="NOT_ANNOTATED_CDS"/>
    <property type="molecule type" value="Genomic_DNA"/>
</dbReference>
<keyword evidence="5" id="KW-1185">Reference proteome</keyword>
<dbReference type="PANTHER" id="PTHR15577">
    <property type="entry name" value="ZINC FINGER CONTAINING PROTEIN"/>
    <property type="match status" value="1"/>
</dbReference>
<name>R7U0K8_CAPTE</name>
<organism evidence="3">
    <name type="scientific">Capitella teleta</name>
    <name type="common">Polychaete worm</name>
    <dbReference type="NCBI Taxonomy" id="283909"/>
    <lineage>
        <taxon>Eukaryota</taxon>
        <taxon>Metazoa</taxon>
        <taxon>Spiralia</taxon>
        <taxon>Lophotrochozoa</taxon>
        <taxon>Annelida</taxon>
        <taxon>Polychaeta</taxon>
        <taxon>Sedentaria</taxon>
        <taxon>Scolecida</taxon>
        <taxon>Capitellidae</taxon>
        <taxon>Capitella</taxon>
    </lineage>
</organism>
<dbReference type="STRING" id="283909.R7U0K8"/>
<dbReference type="PANTHER" id="PTHR15577:SF2">
    <property type="entry name" value="ZINC FINGER PROTEIN 318"/>
    <property type="match status" value="1"/>
</dbReference>
<reference evidence="5" key="1">
    <citation type="submission" date="2012-12" db="EMBL/GenBank/DDBJ databases">
        <authorList>
            <person name="Hellsten U."/>
            <person name="Grimwood J."/>
            <person name="Chapman J.A."/>
            <person name="Shapiro H."/>
            <person name="Aerts A."/>
            <person name="Otillar R.P."/>
            <person name="Terry A.Y."/>
            <person name="Boore J.L."/>
            <person name="Simakov O."/>
            <person name="Marletaz F."/>
            <person name="Cho S.-J."/>
            <person name="Edsinger-Gonzales E."/>
            <person name="Havlak P."/>
            <person name="Kuo D.-H."/>
            <person name="Larsson T."/>
            <person name="Lv J."/>
            <person name="Arendt D."/>
            <person name="Savage R."/>
            <person name="Osoegawa K."/>
            <person name="de Jong P."/>
            <person name="Lindberg D.R."/>
            <person name="Seaver E.C."/>
            <person name="Weisblat D.A."/>
            <person name="Putnam N.H."/>
            <person name="Grigoriev I.V."/>
            <person name="Rokhsar D.S."/>
        </authorList>
    </citation>
    <scope>NUCLEOTIDE SEQUENCE</scope>
    <source>
        <strain evidence="5">I ESC-2004</strain>
    </source>
</reference>
<dbReference type="GO" id="GO:0003676">
    <property type="term" value="F:nucleic acid binding"/>
    <property type="evidence" value="ECO:0007669"/>
    <property type="project" value="InterPro"/>
</dbReference>
<dbReference type="OrthoDB" id="10072641at2759"/>
<dbReference type="GO" id="GO:0045892">
    <property type="term" value="P:negative regulation of DNA-templated transcription"/>
    <property type="evidence" value="ECO:0007669"/>
    <property type="project" value="TreeGrafter"/>
</dbReference>
<reference evidence="3 5" key="2">
    <citation type="journal article" date="2013" name="Nature">
        <title>Insights into bilaterian evolution from three spiralian genomes.</title>
        <authorList>
            <person name="Simakov O."/>
            <person name="Marletaz F."/>
            <person name="Cho S.J."/>
            <person name="Edsinger-Gonzales E."/>
            <person name="Havlak P."/>
            <person name="Hellsten U."/>
            <person name="Kuo D.H."/>
            <person name="Larsson T."/>
            <person name="Lv J."/>
            <person name="Arendt D."/>
            <person name="Savage R."/>
            <person name="Osoegawa K."/>
            <person name="de Jong P."/>
            <person name="Grimwood J."/>
            <person name="Chapman J.A."/>
            <person name="Shapiro H."/>
            <person name="Aerts A."/>
            <person name="Otillar R.P."/>
            <person name="Terry A.Y."/>
            <person name="Boore J.L."/>
            <person name="Grigoriev I.V."/>
            <person name="Lindberg D.R."/>
            <person name="Seaver E.C."/>
            <person name="Weisblat D.A."/>
            <person name="Putnam N.H."/>
            <person name="Rokhsar D.S."/>
        </authorList>
    </citation>
    <scope>NUCLEOTIDE SEQUENCE</scope>
    <source>
        <strain evidence="3 5">I ESC-2004</strain>
    </source>
</reference>
<sequence>MMRKKQRDRDVHRDPLLLANTKLQEDIALQIKALRQAADKGGGKDLDKYESLSSSDSDDFTEKKTKLIEQKKKKKPFVKRMHYEYFDGGSHWCQQCNIVTNTIFDLFEHLHSKGHQSRMDLFSRPWASGKFKNETPKAPGMKSVHTEIKGVEFMIPTQAYFCNLCKEFSGDSSSAEQHLKAEKHNEKYRQYVEDNQFYEKRLALDRAAGMAGGKETKKVEKKKEKK</sequence>
<reference evidence="4" key="3">
    <citation type="submission" date="2015-06" db="UniProtKB">
        <authorList>
            <consortium name="EnsemblMetazoa"/>
        </authorList>
    </citation>
    <scope>IDENTIFICATION</scope>
</reference>